<proteinExistence type="predicted"/>
<feature type="compositionally biased region" description="Polar residues" evidence="1">
    <location>
        <begin position="746"/>
        <end position="755"/>
    </location>
</feature>
<accession>A0A673NJC8</accession>
<feature type="domain" description="Myb-like" evidence="2">
    <location>
        <begin position="631"/>
        <end position="695"/>
    </location>
</feature>
<evidence type="ECO:0000256" key="1">
    <source>
        <dbReference type="SAM" id="MobiDB-lite"/>
    </source>
</evidence>
<reference evidence="3" key="1">
    <citation type="submission" date="2025-08" db="UniProtKB">
        <authorList>
            <consortium name="Ensembl"/>
        </authorList>
    </citation>
    <scope>IDENTIFICATION</scope>
</reference>
<feature type="domain" description="Myb-like" evidence="2">
    <location>
        <begin position="500"/>
        <end position="564"/>
    </location>
</feature>
<feature type="region of interest" description="Disordered" evidence="1">
    <location>
        <begin position="236"/>
        <end position="267"/>
    </location>
</feature>
<feature type="domain" description="Myb-like" evidence="2">
    <location>
        <begin position="366"/>
        <end position="430"/>
    </location>
</feature>
<feature type="region of interest" description="Disordered" evidence="1">
    <location>
        <begin position="1103"/>
        <end position="1125"/>
    </location>
</feature>
<dbReference type="Pfam" id="PF13837">
    <property type="entry name" value="Myb_DNA-bind_4"/>
    <property type="match status" value="6"/>
</dbReference>
<feature type="region of interest" description="Disordered" evidence="1">
    <location>
        <begin position="315"/>
        <end position="337"/>
    </location>
</feature>
<feature type="region of interest" description="Disordered" evidence="1">
    <location>
        <begin position="282"/>
        <end position="302"/>
    </location>
</feature>
<dbReference type="GO" id="GO:0070187">
    <property type="term" value="C:shelterin complex"/>
    <property type="evidence" value="ECO:0007669"/>
    <property type="project" value="InterPro"/>
</dbReference>
<dbReference type="PANTHER" id="PTHR15512">
    <property type="entry name" value="TERF1-INTERACTING NUCLEAR FACTOR 2"/>
    <property type="match status" value="1"/>
</dbReference>
<feature type="domain" description="Myb-like" evidence="2">
    <location>
        <begin position="877"/>
        <end position="941"/>
    </location>
</feature>
<feature type="compositionally biased region" description="Basic and acidic residues" evidence="1">
    <location>
        <begin position="736"/>
        <end position="745"/>
    </location>
</feature>
<gene>
    <name evidence="3" type="primary">LOC107725918</name>
</gene>
<dbReference type="CDD" id="cd11657">
    <property type="entry name" value="TIN2_N"/>
    <property type="match status" value="1"/>
</dbReference>
<dbReference type="GO" id="GO:0016233">
    <property type="term" value="P:telomere capping"/>
    <property type="evidence" value="ECO:0007669"/>
    <property type="project" value="InterPro"/>
</dbReference>
<dbReference type="Proteomes" id="UP000472270">
    <property type="component" value="Unassembled WGS sequence"/>
</dbReference>
<evidence type="ECO:0000313" key="3">
    <source>
        <dbReference type="Ensembl" id="ENSSRHP00000103822.1"/>
    </source>
</evidence>
<feature type="compositionally biased region" description="Basic residues" evidence="1">
    <location>
        <begin position="323"/>
        <end position="333"/>
    </location>
</feature>
<dbReference type="Gene3D" id="1.10.10.60">
    <property type="entry name" value="Homeodomain-like"/>
    <property type="match status" value="6"/>
</dbReference>
<dbReference type="GO" id="GO:0042162">
    <property type="term" value="F:telomeric DNA binding"/>
    <property type="evidence" value="ECO:0007669"/>
    <property type="project" value="TreeGrafter"/>
</dbReference>
<dbReference type="InterPro" id="IPR044822">
    <property type="entry name" value="Myb_DNA-bind_4"/>
</dbReference>
<feature type="compositionally biased region" description="Acidic residues" evidence="1">
    <location>
        <begin position="284"/>
        <end position="295"/>
    </location>
</feature>
<keyword evidence="4" id="KW-1185">Reference proteome</keyword>
<protein>
    <submittedName>
        <fullName evidence="3">Uncharacterized LOC107725918</fullName>
    </submittedName>
</protein>
<feature type="region of interest" description="Disordered" evidence="1">
    <location>
        <begin position="727"/>
        <end position="755"/>
    </location>
</feature>
<feature type="domain" description="Myb-like" evidence="2">
    <location>
        <begin position="996"/>
        <end position="1060"/>
    </location>
</feature>
<organism evidence="3 4">
    <name type="scientific">Sinocyclocheilus rhinocerous</name>
    <dbReference type="NCBI Taxonomy" id="307959"/>
    <lineage>
        <taxon>Eukaryota</taxon>
        <taxon>Metazoa</taxon>
        <taxon>Chordata</taxon>
        <taxon>Craniata</taxon>
        <taxon>Vertebrata</taxon>
        <taxon>Euteleostomi</taxon>
        <taxon>Actinopterygii</taxon>
        <taxon>Neopterygii</taxon>
        <taxon>Teleostei</taxon>
        <taxon>Ostariophysi</taxon>
        <taxon>Cypriniformes</taxon>
        <taxon>Cyprinidae</taxon>
        <taxon>Cyprininae</taxon>
        <taxon>Sinocyclocheilus</taxon>
    </lineage>
</organism>
<dbReference type="InterPro" id="IPR039098">
    <property type="entry name" value="TINF2"/>
</dbReference>
<feature type="domain" description="Myb-like" evidence="2">
    <location>
        <begin position="754"/>
        <end position="818"/>
    </location>
</feature>
<name>A0A673NJC8_9TELE</name>
<dbReference type="FunFam" id="1.10.10.60:FF:000032">
    <property type="entry name" value="Zinc finger and SCAN domain-containing 20"/>
    <property type="match status" value="4"/>
</dbReference>
<evidence type="ECO:0000259" key="2">
    <source>
        <dbReference type="SMART" id="SM00717"/>
    </source>
</evidence>
<dbReference type="AlphaFoldDB" id="A0A673NJC8"/>
<dbReference type="Pfam" id="PF14973">
    <property type="entry name" value="TINF2_N"/>
    <property type="match status" value="1"/>
</dbReference>
<dbReference type="Ensembl" id="ENSSRHT00000106613.1">
    <property type="protein sequence ID" value="ENSSRHP00000103822.1"/>
    <property type="gene ID" value="ENSSRHG00000050749.1"/>
</dbReference>
<reference evidence="3" key="2">
    <citation type="submission" date="2025-09" db="UniProtKB">
        <authorList>
            <consortium name="Ensembl"/>
        </authorList>
    </citation>
    <scope>IDENTIFICATION</scope>
</reference>
<sequence length="1125" mass="130932">MEALWTKKIEDPLSLMSFIIPPLRLLCAAMWQVTEQRQVKHYEMLEEFVTMVTESVPELLNYNQRTQLILGLRARRLLELCRGKRQVNLEDIQPYLDRIYAPRVVHEDMEESEACFLDLIRTLISNPEEREHFFQNIFPEEYGPKFDKNLKTLMEAFLLQFERMMSVPDLSQTVSWLRTCPSLLEECLHSVFVPKQMKTLLEHHRANGKSLHSAHNSCTFSSQSLPPLVRVVISSDHTESGDPSESGADVDGQDKDDCHTSKTLSDPDTSCWVAKKRKFKVETEEREDEEEEDDQNWPITGAGYREKKNIDSFLGEELNQTQTKKHSKKSSKKKRDDSSDVSREFTFINHLGAYTEESSYQTSDASKVPWSEEETFSLIDIWGKDSVQRSLKDCARNRHIFNLISKKMFERGFTRTAEQCHTRIKRLKMSFRQCHENIMKGEKLEWKFYNVLEKILCRKESTDQEDTVTDVSIPEESSGQQAEDDTDWDVLGHVGLEDTRNIPWTDQETQTLIRIWGEDKTQRELRGVLQNGHIFAMISKKMAAHGYIRTAEQCQSRVKRLKLCFKQSYESKHIEGKEPVEFKFYKQMERIMANEEPSSSQIKEEESMDIEFQVYKCQEIETAMNCMDDRKKVAWSDAETLILLQLWGNEQVQQNLQRCPHNGHIYSEISEKLNTHGYLRSAEQCHTRIKRLKISYRQCRDSMSSPEAERVEFKFYDLMEDIFQRNASSKGSGDNESNKGIKSESQDTCNSVDQTTSWSDSETVALIDVWAENEVQEALRGSVHNIHVFTDIAEKMNNQAFFKTPEQCRWKIKNLTKNFRQCYERKKCGIEKVDCKYYDKLEQVLGDEAFSMDVCDEDDQDAEYQQAAMVAVSESGRKMTWSDRETQALLDIWGDDRVQHSLMSCPKNRHIYRYISKRMMALGFNRTGVQCHSRVKRLKSQFYYDGKEECKFYDQLGRIILKDRTSEGQDISELESITDSDSDSLALSKPLTSDGPKLAWGDSETHTLISIWGSDAIQERLKGCVKRKPVFQQIALVMAEKGYSRTDEQCRSRIKRLKASYRQCLENYRNEGEQVEWKFFTQLNKIFEKYPLDDAETTTAQELEAVGRKNPNRSAKAQSSVESEL</sequence>
<dbReference type="GO" id="GO:1904356">
    <property type="term" value="P:regulation of telomere maintenance via telomere lengthening"/>
    <property type="evidence" value="ECO:0007669"/>
    <property type="project" value="TreeGrafter"/>
</dbReference>
<dbReference type="InterPro" id="IPR029400">
    <property type="entry name" value="TINF2_N"/>
</dbReference>
<feature type="compositionally biased region" description="Polar residues" evidence="1">
    <location>
        <begin position="1112"/>
        <end position="1125"/>
    </location>
</feature>
<evidence type="ECO:0000313" key="4">
    <source>
        <dbReference type="Proteomes" id="UP000472270"/>
    </source>
</evidence>
<dbReference type="InterPro" id="IPR001005">
    <property type="entry name" value="SANT/Myb"/>
</dbReference>
<dbReference type="SMART" id="SM00717">
    <property type="entry name" value="SANT"/>
    <property type="match status" value="6"/>
</dbReference>
<dbReference type="PANTHER" id="PTHR15512:SF2">
    <property type="match status" value="1"/>
</dbReference>